<evidence type="ECO:0000313" key="4">
    <source>
        <dbReference type="Proteomes" id="UP000179076"/>
    </source>
</evidence>
<dbReference type="PANTHER" id="PTHR30160">
    <property type="entry name" value="TETRAACYLDISACCHARIDE 4'-KINASE-RELATED"/>
    <property type="match status" value="1"/>
</dbReference>
<dbReference type="SUPFAM" id="SSF53756">
    <property type="entry name" value="UDP-Glycosyltransferase/glycogen phosphorylase"/>
    <property type="match status" value="1"/>
</dbReference>
<dbReference type="GO" id="GO:0009244">
    <property type="term" value="P:lipopolysaccharide core region biosynthetic process"/>
    <property type="evidence" value="ECO:0007669"/>
    <property type="project" value="TreeGrafter"/>
</dbReference>
<sequence>MARPAKILFVRVGRAGDIVMVTAALRRLLAREQTANVHVLTSRDGQRVLRDFDPRVTRFLLHDRKSPLEVFRRRALRRIIRTGGYDRIYCFELNPSYQNLWRDAGATVHTVQNTAAVMNYAVRCLRVVDPDYDEGRDPQWVSLPVAVAGQEKARALLQQAGIEDDAYIVGFHPSFSGLSKSWIRSLVHRQQKAWPVESYGLLAKLLTDHAAERGIKLRVVMDMLPEDRAIGEAVTRASGNRITLLTAPPDFDRYKALLARMDLLVVPNTGPMHIAAAVGTNVVALFAGLDPRDSGPYIPATRAAVLRAEDGAHPELGLAAISPHQVFAACCRYLPQRASVLSRGNLA</sequence>
<keyword evidence="2" id="KW-0808">Transferase</keyword>
<dbReference type="PANTHER" id="PTHR30160:SF21">
    <property type="entry name" value="LIPOPOLYSACCHARIDE CORE HEPTOSYLTRANSFERASE OPSX"/>
    <property type="match status" value="1"/>
</dbReference>
<dbReference type="Proteomes" id="UP000179076">
    <property type="component" value="Unassembled WGS sequence"/>
</dbReference>
<dbReference type="Pfam" id="PF01075">
    <property type="entry name" value="Glyco_transf_9"/>
    <property type="match status" value="1"/>
</dbReference>
<dbReference type="GO" id="GO:0005829">
    <property type="term" value="C:cytosol"/>
    <property type="evidence" value="ECO:0007669"/>
    <property type="project" value="TreeGrafter"/>
</dbReference>
<dbReference type="GO" id="GO:0008713">
    <property type="term" value="F:ADP-heptose-lipopolysaccharide heptosyltransferase activity"/>
    <property type="evidence" value="ECO:0007669"/>
    <property type="project" value="TreeGrafter"/>
</dbReference>
<proteinExistence type="predicted"/>
<organism evidence="3 4">
    <name type="scientific">Candidatus Muproteobacteria bacterium RBG_16_60_9</name>
    <dbReference type="NCBI Taxonomy" id="1817755"/>
    <lineage>
        <taxon>Bacteria</taxon>
        <taxon>Pseudomonadati</taxon>
        <taxon>Pseudomonadota</taxon>
        <taxon>Candidatus Muproteobacteria</taxon>
    </lineage>
</organism>
<evidence type="ECO:0000256" key="1">
    <source>
        <dbReference type="ARBA" id="ARBA00022676"/>
    </source>
</evidence>
<evidence type="ECO:0000256" key="2">
    <source>
        <dbReference type="ARBA" id="ARBA00022679"/>
    </source>
</evidence>
<dbReference type="AlphaFoldDB" id="A0A1F6V8A4"/>
<gene>
    <name evidence="3" type="ORF">A2W18_00870</name>
</gene>
<dbReference type="InterPro" id="IPR051199">
    <property type="entry name" value="LPS_LOS_Heptosyltrfase"/>
</dbReference>
<reference evidence="3 4" key="1">
    <citation type="journal article" date="2016" name="Nat. Commun.">
        <title>Thousands of microbial genomes shed light on interconnected biogeochemical processes in an aquifer system.</title>
        <authorList>
            <person name="Anantharaman K."/>
            <person name="Brown C.T."/>
            <person name="Hug L.A."/>
            <person name="Sharon I."/>
            <person name="Castelle C.J."/>
            <person name="Probst A.J."/>
            <person name="Thomas B.C."/>
            <person name="Singh A."/>
            <person name="Wilkins M.J."/>
            <person name="Karaoz U."/>
            <person name="Brodie E.L."/>
            <person name="Williams K.H."/>
            <person name="Hubbard S.S."/>
            <person name="Banfield J.F."/>
        </authorList>
    </citation>
    <scope>NUCLEOTIDE SEQUENCE [LARGE SCALE GENOMIC DNA]</scope>
</reference>
<name>A0A1F6V8A4_9PROT</name>
<keyword evidence="1" id="KW-0328">Glycosyltransferase</keyword>
<comment type="caution">
    <text evidence="3">The sequence shown here is derived from an EMBL/GenBank/DDBJ whole genome shotgun (WGS) entry which is preliminary data.</text>
</comment>
<accession>A0A1F6V8A4</accession>
<dbReference type="CDD" id="cd03789">
    <property type="entry name" value="GT9_LPS_heptosyltransferase"/>
    <property type="match status" value="1"/>
</dbReference>
<dbReference type="Gene3D" id="3.40.50.2000">
    <property type="entry name" value="Glycogen Phosphorylase B"/>
    <property type="match status" value="2"/>
</dbReference>
<protein>
    <submittedName>
        <fullName evidence="3">Uncharacterized protein</fullName>
    </submittedName>
</protein>
<dbReference type="InterPro" id="IPR002201">
    <property type="entry name" value="Glyco_trans_9"/>
</dbReference>
<evidence type="ECO:0000313" key="3">
    <source>
        <dbReference type="EMBL" id="OGI65863.1"/>
    </source>
</evidence>
<dbReference type="EMBL" id="MFSP01000101">
    <property type="protein sequence ID" value="OGI65863.1"/>
    <property type="molecule type" value="Genomic_DNA"/>
</dbReference>